<evidence type="ECO:0000256" key="6">
    <source>
        <dbReference type="ARBA" id="ARBA00023136"/>
    </source>
</evidence>
<dbReference type="GO" id="GO:0045259">
    <property type="term" value="C:proton-transporting ATP synthase complex"/>
    <property type="evidence" value="ECO:0007669"/>
    <property type="project" value="UniProtKB-KW"/>
</dbReference>
<keyword evidence="3" id="KW-0813">Transport</keyword>
<keyword evidence="4" id="KW-0375">Hydrogen ion transport</keyword>
<evidence type="ECO:0008006" key="10">
    <source>
        <dbReference type="Google" id="ProtNLM"/>
    </source>
</evidence>
<protein>
    <recommendedName>
        <fullName evidence="10">F-ATPase gamma subunit</fullName>
    </recommendedName>
</protein>
<dbReference type="InterPro" id="IPR000131">
    <property type="entry name" value="ATP_synth_F1_gsu"/>
</dbReference>
<keyword evidence="5" id="KW-0406">Ion transport</keyword>
<dbReference type="NCBIfam" id="TIGR01146">
    <property type="entry name" value="ATPsyn_F1gamma"/>
    <property type="match status" value="1"/>
</dbReference>
<comment type="subcellular location">
    <subcellularLocation>
        <location evidence="1">Membrane</location>
        <topology evidence="1">Peripheral membrane protein</topology>
    </subcellularLocation>
</comment>
<dbReference type="AlphaFoldDB" id="A0A381SJ96"/>
<evidence type="ECO:0000256" key="7">
    <source>
        <dbReference type="ARBA" id="ARBA00023196"/>
    </source>
</evidence>
<evidence type="ECO:0000313" key="9">
    <source>
        <dbReference type="EMBL" id="SVA02397.1"/>
    </source>
</evidence>
<dbReference type="EMBL" id="UINC01003001">
    <property type="protein sequence ID" value="SVA02397.1"/>
    <property type="molecule type" value="Genomic_DNA"/>
</dbReference>
<dbReference type="PRINTS" id="PR00126">
    <property type="entry name" value="ATPASEGAMMA"/>
</dbReference>
<dbReference type="PANTHER" id="PTHR11693">
    <property type="entry name" value="ATP SYNTHASE GAMMA CHAIN"/>
    <property type="match status" value="1"/>
</dbReference>
<evidence type="ECO:0000256" key="4">
    <source>
        <dbReference type="ARBA" id="ARBA00022781"/>
    </source>
</evidence>
<organism evidence="9">
    <name type="scientific">marine metagenome</name>
    <dbReference type="NCBI Taxonomy" id="408172"/>
    <lineage>
        <taxon>unclassified sequences</taxon>
        <taxon>metagenomes</taxon>
        <taxon>ecological metagenomes</taxon>
    </lineage>
</organism>
<dbReference type="SUPFAM" id="SSF52943">
    <property type="entry name" value="ATP synthase (F1-ATPase), gamma subunit"/>
    <property type="match status" value="1"/>
</dbReference>
<reference evidence="9" key="1">
    <citation type="submission" date="2018-05" db="EMBL/GenBank/DDBJ databases">
        <authorList>
            <person name="Lanie J.A."/>
            <person name="Ng W.-L."/>
            <person name="Kazmierczak K.M."/>
            <person name="Andrzejewski T.M."/>
            <person name="Davidsen T.M."/>
            <person name="Wayne K.J."/>
            <person name="Tettelin H."/>
            <person name="Glass J.I."/>
            <person name="Rusch D."/>
            <person name="Podicherti R."/>
            <person name="Tsui H.-C.T."/>
            <person name="Winkler M.E."/>
        </authorList>
    </citation>
    <scope>NUCLEOTIDE SEQUENCE</scope>
</reference>
<dbReference type="HAMAP" id="MF_00815">
    <property type="entry name" value="ATP_synth_gamma_bact"/>
    <property type="match status" value="1"/>
</dbReference>
<evidence type="ECO:0000256" key="2">
    <source>
        <dbReference type="ARBA" id="ARBA00007681"/>
    </source>
</evidence>
<evidence type="ECO:0000256" key="5">
    <source>
        <dbReference type="ARBA" id="ARBA00023065"/>
    </source>
</evidence>
<gene>
    <name evidence="9" type="ORF">METZ01_LOCUS55251</name>
</gene>
<dbReference type="InterPro" id="IPR035968">
    <property type="entry name" value="ATP_synth_F1_ATPase_gsu"/>
</dbReference>
<dbReference type="PROSITE" id="PS00153">
    <property type="entry name" value="ATPASE_GAMMA"/>
    <property type="match status" value="1"/>
</dbReference>
<evidence type="ECO:0000256" key="8">
    <source>
        <dbReference type="ARBA" id="ARBA00023310"/>
    </source>
</evidence>
<dbReference type="InterPro" id="IPR023632">
    <property type="entry name" value="ATP_synth_F1_gsu_CS"/>
</dbReference>
<evidence type="ECO:0000256" key="1">
    <source>
        <dbReference type="ARBA" id="ARBA00004170"/>
    </source>
</evidence>
<dbReference type="GO" id="GO:0046933">
    <property type="term" value="F:proton-transporting ATP synthase activity, rotational mechanism"/>
    <property type="evidence" value="ECO:0007669"/>
    <property type="project" value="InterPro"/>
</dbReference>
<comment type="similarity">
    <text evidence="2">Belongs to the ATPase gamma chain family.</text>
</comment>
<keyword evidence="7" id="KW-0139">CF(1)</keyword>
<proteinExistence type="inferred from homology"/>
<dbReference type="Pfam" id="PF00231">
    <property type="entry name" value="ATP-synt"/>
    <property type="match status" value="1"/>
</dbReference>
<accession>A0A381SJ96</accession>
<dbReference type="GO" id="GO:0005739">
    <property type="term" value="C:mitochondrion"/>
    <property type="evidence" value="ECO:0007669"/>
    <property type="project" value="UniProtKB-ARBA"/>
</dbReference>
<dbReference type="PANTHER" id="PTHR11693:SF22">
    <property type="entry name" value="ATP SYNTHASE SUBUNIT GAMMA, MITOCHONDRIAL"/>
    <property type="match status" value="1"/>
</dbReference>
<name>A0A381SJ96_9ZZZZ</name>
<keyword evidence="8" id="KW-0066">ATP synthesis</keyword>
<dbReference type="Gene3D" id="3.40.1380.10">
    <property type="match status" value="1"/>
</dbReference>
<keyword evidence="6" id="KW-0472">Membrane</keyword>
<evidence type="ECO:0000256" key="3">
    <source>
        <dbReference type="ARBA" id="ARBA00022448"/>
    </source>
</evidence>
<dbReference type="CDD" id="cd12151">
    <property type="entry name" value="F1-ATPase_gamma"/>
    <property type="match status" value="1"/>
</dbReference>
<sequence length="288" mass="32136">MASLKDIRKRIDSVKRTQKTTSAMKMVSAAKLRRSEDNIRQATPYAKELKSVVSSLSTRFSGEEQDTGFGRLFRDTGGKRTGVILVTTDRGLCGGFNANLSKVLAQQLADEDIESAEFVILGRKGNDFFKKTSHKILANHTGTQPGEQLGLVREIVSDFTRRFEAGELDQVNLAYNHFFSVISQVPVIEQLLPIKPLETETVDEREIIFEPSPEDILETLLKKYVQNQVYVSWLDTIAGEHAARMTSMDAATKNAGEIIDKLQLHYNRTRQAAITSELIEIISGAESL</sequence>
<dbReference type="FunFam" id="1.10.287.80:FF:000001">
    <property type="entry name" value="ATP synthase gamma chain"/>
    <property type="match status" value="1"/>
</dbReference>
<dbReference type="Gene3D" id="1.10.287.80">
    <property type="entry name" value="ATP synthase, gamma subunit, helix hairpin domain"/>
    <property type="match status" value="2"/>
</dbReference>